<keyword evidence="4" id="KW-1185">Reference proteome</keyword>
<protein>
    <submittedName>
        <fullName evidence="3">Uncharacterized protein</fullName>
    </submittedName>
</protein>
<evidence type="ECO:0000313" key="3">
    <source>
        <dbReference type="EMBL" id="CAD8077919.1"/>
    </source>
</evidence>
<name>A0A8S1MEI6_PARPR</name>
<sequence>MQEQIVQNKLQKWMKNASQQKMNKITESKKYNKDTEKKTLKNAEEFMIELDILDQKQERLLKIPKGSINKVNKKDQCKIKEKRKEKFFFQDIVKEVDKQNKMNNKNQDQEQENYQEDEINQEEQKQEKENKIKNDSCWIEKSKKDCQDLSNIQKTSKIMIIQDDSDEKQTENTNQVILNNINGSSNNNYNNQIKKDGQNDKIDQFNEIKQGNIMEEQLVQKLESQRQQYENQLIKMNQQKHPKIQIQQNVNLKQDKKIPIMIVDAFMQTDDTSDIYGQDILNLILLEQNTVYQLSQLHEKILKLLNNQI</sequence>
<gene>
    <name evidence="3" type="ORF">PPRIM_AZ9-3.1.T0590072</name>
</gene>
<organism evidence="3 4">
    <name type="scientific">Paramecium primaurelia</name>
    <dbReference type="NCBI Taxonomy" id="5886"/>
    <lineage>
        <taxon>Eukaryota</taxon>
        <taxon>Sar</taxon>
        <taxon>Alveolata</taxon>
        <taxon>Ciliophora</taxon>
        <taxon>Intramacronucleata</taxon>
        <taxon>Oligohymenophorea</taxon>
        <taxon>Peniculida</taxon>
        <taxon>Parameciidae</taxon>
        <taxon>Paramecium</taxon>
    </lineage>
</organism>
<feature type="coiled-coil region" evidence="1">
    <location>
        <begin position="212"/>
        <end position="239"/>
    </location>
</feature>
<comment type="caution">
    <text evidence="3">The sequence shown here is derived from an EMBL/GenBank/DDBJ whole genome shotgun (WGS) entry which is preliminary data.</text>
</comment>
<feature type="compositionally biased region" description="Polar residues" evidence="2">
    <location>
        <begin position="12"/>
        <end position="23"/>
    </location>
</feature>
<evidence type="ECO:0000256" key="2">
    <source>
        <dbReference type="SAM" id="MobiDB-lite"/>
    </source>
</evidence>
<feature type="region of interest" description="Disordered" evidence="2">
    <location>
        <begin position="99"/>
        <end position="131"/>
    </location>
</feature>
<evidence type="ECO:0000256" key="1">
    <source>
        <dbReference type="SAM" id="Coils"/>
    </source>
</evidence>
<dbReference type="AlphaFoldDB" id="A0A8S1MEI6"/>
<feature type="region of interest" description="Disordered" evidence="2">
    <location>
        <begin position="12"/>
        <end position="32"/>
    </location>
</feature>
<proteinExistence type="predicted"/>
<feature type="compositionally biased region" description="Acidic residues" evidence="2">
    <location>
        <begin position="109"/>
        <end position="121"/>
    </location>
</feature>
<dbReference type="EMBL" id="CAJJDM010000060">
    <property type="protein sequence ID" value="CAD8077919.1"/>
    <property type="molecule type" value="Genomic_DNA"/>
</dbReference>
<dbReference type="Proteomes" id="UP000688137">
    <property type="component" value="Unassembled WGS sequence"/>
</dbReference>
<feature type="compositionally biased region" description="Basic and acidic residues" evidence="2">
    <location>
        <begin position="122"/>
        <end position="131"/>
    </location>
</feature>
<evidence type="ECO:0000313" key="4">
    <source>
        <dbReference type="Proteomes" id="UP000688137"/>
    </source>
</evidence>
<reference evidence="3" key="1">
    <citation type="submission" date="2021-01" db="EMBL/GenBank/DDBJ databases">
        <authorList>
            <consortium name="Genoscope - CEA"/>
            <person name="William W."/>
        </authorList>
    </citation>
    <scope>NUCLEOTIDE SEQUENCE</scope>
</reference>
<keyword evidence="1" id="KW-0175">Coiled coil</keyword>
<dbReference type="OMA" id="MKNASQQ"/>
<accession>A0A8S1MEI6</accession>